<accession>A0A0D7ELB7</accession>
<dbReference type="GO" id="GO:0015499">
    <property type="term" value="F:formate transmembrane transporter activity"/>
    <property type="evidence" value="ECO:0007669"/>
    <property type="project" value="TreeGrafter"/>
</dbReference>
<name>A0A0D7ELB7_RHOPL</name>
<keyword evidence="3 5" id="KW-1133">Transmembrane helix</keyword>
<organism evidence="6 7">
    <name type="scientific">Rhodopseudomonas palustris</name>
    <dbReference type="NCBI Taxonomy" id="1076"/>
    <lineage>
        <taxon>Bacteria</taxon>
        <taxon>Pseudomonadati</taxon>
        <taxon>Pseudomonadota</taxon>
        <taxon>Alphaproteobacteria</taxon>
        <taxon>Hyphomicrobiales</taxon>
        <taxon>Nitrobacteraceae</taxon>
        <taxon>Rhodopseudomonas</taxon>
    </lineage>
</organism>
<evidence type="ECO:0000256" key="2">
    <source>
        <dbReference type="ARBA" id="ARBA00022692"/>
    </source>
</evidence>
<comment type="subcellular location">
    <subcellularLocation>
        <location evidence="1">Membrane</location>
        <topology evidence="1">Multi-pass membrane protein</topology>
    </subcellularLocation>
</comment>
<gene>
    <name evidence="6" type="ORF">OO17_15470</name>
</gene>
<dbReference type="AlphaFoldDB" id="A0A0D7ELB7"/>
<feature type="transmembrane region" description="Helical" evidence="5">
    <location>
        <begin position="36"/>
        <end position="60"/>
    </location>
</feature>
<evidence type="ECO:0000256" key="1">
    <source>
        <dbReference type="ARBA" id="ARBA00004141"/>
    </source>
</evidence>
<evidence type="ECO:0000256" key="5">
    <source>
        <dbReference type="SAM" id="Phobius"/>
    </source>
</evidence>
<dbReference type="Gene3D" id="1.20.1080.10">
    <property type="entry name" value="Glycerol uptake facilitator protein"/>
    <property type="match status" value="1"/>
</dbReference>
<proteinExistence type="predicted"/>
<protein>
    <submittedName>
        <fullName evidence="6">Transporter (Formate/nitrite transporter family protein)</fullName>
    </submittedName>
</protein>
<feature type="transmembrane region" description="Helical" evidence="5">
    <location>
        <begin position="193"/>
        <end position="213"/>
    </location>
</feature>
<keyword evidence="2 5" id="KW-0812">Transmembrane</keyword>
<keyword evidence="4 5" id="KW-0472">Membrane</keyword>
<evidence type="ECO:0000313" key="7">
    <source>
        <dbReference type="Proteomes" id="UP000032515"/>
    </source>
</evidence>
<evidence type="ECO:0000256" key="3">
    <source>
        <dbReference type="ARBA" id="ARBA00022989"/>
    </source>
</evidence>
<dbReference type="PANTHER" id="PTHR30520">
    <property type="entry name" value="FORMATE TRANSPORTER-RELATED"/>
    <property type="match status" value="1"/>
</dbReference>
<dbReference type="Proteomes" id="UP000032515">
    <property type="component" value="Unassembled WGS sequence"/>
</dbReference>
<dbReference type="InterPro" id="IPR000292">
    <property type="entry name" value="For/NO2_transpt"/>
</dbReference>
<comment type="caution">
    <text evidence="6">The sequence shown here is derived from an EMBL/GenBank/DDBJ whole genome shotgun (WGS) entry which is preliminary data.</text>
</comment>
<evidence type="ECO:0000313" key="6">
    <source>
        <dbReference type="EMBL" id="KIZ41330.1"/>
    </source>
</evidence>
<sequence>MSEQELDVVDDLSAPRSPVIYEVVRRHGEEEMERPLISLWWSGVAAGLAISFSLLGMAILKTHLPNTLWSPLLTSAGYCVGFLIVVLGRLQLFTESTITVVLPVLKDPSSGNIRRMARLWSIVLAANLVGTLFAALFCNFTPAISETIYAGMLDVSRKLIELGWWETLFRAIASGFLIAAMVWIIPSAESAKFAVITLMTYLIAVGEFTHVIAGSMEAYLLVLAGDWEWWRMIGHFLVPTLLGNIIGGTALFALISYGQVMREI</sequence>
<evidence type="ECO:0000256" key="4">
    <source>
        <dbReference type="ARBA" id="ARBA00023136"/>
    </source>
</evidence>
<feature type="transmembrane region" description="Helical" evidence="5">
    <location>
        <begin position="164"/>
        <end position="186"/>
    </location>
</feature>
<dbReference type="PANTHER" id="PTHR30520:SF2">
    <property type="entry name" value="INNER MEMBRANE PROTEIN YFDC"/>
    <property type="match status" value="1"/>
</dbReference>
<feature type="transmembrane region" description="Helical" evidence="5">
    <location>
        <begin position="233"/>
        <end position="255"/>
    </location>
</feature>
<dbReference type="Pfam" id="PF01226">
    <property type="entry name" value="Form_Nir_trans"/>
    <property type="match status" value="1"/>
</dbReference>
<reference evidence="6 7" key="1">
    <citation type="submission" date="2014-11" db="EMBL/GenBank/DDBJ databases">
        <title>Genomics and ecophysiology of heterotrophic nitrogen fixing bacteria isolated from estuarine surface water.</title>
        <authorList>
            <person name="Bentzon-Tilia M."/>
            <person name="Severin I."/>
            <person name="Hansen L.H."/>
            <person name="Riemann L."/>
        </authorList>
    </citation>
    <scope>NUCLEOTIDE SEQUENCE [LARGE SCALE GENOMIC DNA]</scope>
    <source>
        <strain evidence="6 7">BAL398</strain>
    </source>
</reference>
<dbReference type="GO" id="GO:0005886">
    <property type="term" value="C:plasma membrane"/>
    <property type="evidence" value="ECO:0007669"/>
    <property type="project" value="TreeGrafter"/>
</dbReference>
<feature type="transmembrane region" description="Helical" evidence="5">
    <location>
        <begin position="117"/>
        <end position="144"/>
    </location>
</feature>
<dbReference type="PATRIC" id="fig|1076.23.peg.3295"/>
<dbReference type="InterPro" id="IPR023271">
    <property type="entry name" value="Aquaporin-like"/>
</dbReference>
<dbReference type="EMBL" id="JXXE01000304">
    <property type="protein sequence ID" value="KIZ41330.1"/>
    <property type="molecule type" value="Genomic_DNA"/>
</dbReference>